<feature type="domain" description="Carbohydrate kinase PfkB" evidence="3">
    <location>
        <begin position="1"/>
        <end position="250"/>
    </location>
</feature>
<name>A0A1G1WLK2_9BACT</name>
<reference evidence="4 5" key="1">
    <citation type="journal article" date="2016" name="Nat. Commun.">
        <title>Thousands of microbial genomes shed light on interconnected biogeochemical processes in an aquifer system.</title>
        <authorList>
            <person name="Anantharaman K."/>
            <person name="Brown C.T."/>
            <person name="Hug L.A."/>
            <person name="Sharon I."/>
            <person name="Castelle C.J."/>
            <person name="Probst A.J."/>
            <person name="Thomas B.C."/>
            <person name="Singh A."/>
            <person name="Wilkins M.J."/>
            <person name="Karaoz U."/>
            <person name="Brodie E.L."/>
            <person name="Williams K.H."/>
            <person name="Hubbard S.S."/>
            <person name="Banfield J.F."/>
        </authorList>
    </citation>
    <scope>NUCLEOTIDE SEQUENCE [LARGE SCALE GENOMIC DNA]</scope>
</reference>
<keyword evidence="2" id="KW-0418">Kinase</keyword>
<dbReference type="PANTHER" id="PTHR10584:SF166">
    <property type="entry name" value="RIBOKINASE"/>
    <property type="match status" value="1"/>
</dbReference>
<proteinExistence type="predicted"/>
<dbReference type="AlphaFoldDB" id="A0A1G1WLK2"/>
<dbReference type="GO" id="GO:0016301">
    <property type="term" value="F:kinase activity"/>
    <property type="evidence" value="ECO:0007669"/>
    <property type="project" value="UniProtKB-KW"/>
</dbReference>
<dbReference type="InterPro" id="IPR002173">
    <property type="entry name" value="Carboh/pur_kinase_PfkB_CS"/>
</dbReference>
<dbReference type="Pfam" id="PF00294">
    <property type="entry name" value="PfkB"/>
    <property type="match status" value="1"/>
</dbReference>
<organism evidence="4 5">
    <name type="scientific">Candidatus Woykebacteria bacterium RIFCSPHIGHO2_02_FULL_43_16b</name>
    <dbReference type="NCBI Taxonomy" id="1802601"/>
    <lineage>
        <taxon>Bacteria</taxon>
        <taxon>Candidatus Woykeibacteriota</taxon>
    </lineage>
</organism>
<dbReference type="InterPro" id="IPR011611">
    <property type="entry name" value="PfkB_dom"/>
</dbReference>
<dbReference type="PROSITE" id="PS00583">
    <property type="entry name" value="PFKB_KINASES_1"/>
    <property type="match status" value="1"/>
</dbReference>
<sequence length="272" mass="30178">MGGNGANNAVGSVRLGLNNAIYTVYGKDTIGDMIENTFKTEGVNSEYLTQDQNAGSDTAVVVTFQHERTIIVYHEKRDYALPNLKPAKWVYYTSLMKGFETIHPALINYLKQNQVKLAFNPGTHQLLAGKDRFKDLLVITELLIVNKEEAQRFLELNSTEIKELLLGLHNLGPKVAVITDGEHGSYSYDGMRYLFQPILDGTIVERTGCGDSYSTGIIAALIHGGDIKDGMVWGTINGWSVVQKVGPQAGLLHKEEMEKLIKSHPNLRPKIF</sequence>
<evidence type="ECO:0000259" key="3">
    <source>
        <dbReference type="Pfam" id="PF00294"/>
    </source>
</evidence>
<gene>
    <name evidence="4" type="ORF">A3J50_02680</name>
</gene>
<dbReference type="Gene3D" id="3.40.1190.20">
    <property type="match status" value="1"/>
</dbReference>
<evidence type="ECO:0000256" key="2">
    <source>
        <dbReference type="ARBA" id="ARBA00022777"/>
    </source>
</evidence>
<dbReference type="SUPFAM" id="SSF53613">
    <property type="entry name" value="Ribokinase-like"/>
    <property type="match status" value="1"/>
</dbReference>
<evidence type="ECO:0000313" key="4">
    <source>
        <dbReference type="EMBL" id="OGY28612.1"/>
    </source>
</evidence>
<dbReference type="PANTHER" id="PTHR10584">
    <property type="entry name" value="SUGAR KINASE"/>
    <property type="match status" value="1"/>
</dbReference>
<comment type="caution">
    <text evidence="4">The sequence shown here is derived from an EMBL/GenBank/DDBJ whole genome shotgun (WGS) entry which is preliminary data.</text>
</comment>
<protein>
    <recommendedName>
        <fullName evidence="3">Carbohydrate kinase PfkB domain-containing protein</fullName>
    </recommendedName>
</protein>
<evidence type="ECO:0000313" key="5">
    <source>
        <dbReference type="Proteomes" id="UP000177821"/>
    </source>
</evidence>
<accession>A0A1G1WLK2</accession>
<dbReference type="InterPro" id="IPR029056">
    <property type="entry name" value="Ribokinase-like"/>
</dbReference>
<keyword evidence="1" id="KW-0808">Transferase</keyword>
<dbReference type="Proteomes" id="UP000177821">
    <property type="component" value="Unassembled WGS sequence"/>
</dbReference>
<evidence type="ECO:0000256" key="1">
    <source>
        <dbReference type="ARBA" id="ARBA00022679"/>
    </source>
</evidence>
<dbReference type="EMBL" id="MHCX01000047">
    <property type="protein sequence ID" value="OGY28612.1"/>
    <property type="molecule type" value="Genomic_DNA"/>
</dbReference>